<feature type="region of interest" description="Disordered" evidence="1">
    <location>
        <begin position="31"/>
        <end position="101"/>
    </location>
</feature>
<dbReference type="AlphaFoldDB" id="A0A8S9N436"/>
<feature type="chain" id="PRO_5035794923" evidence="2">
    <location>
        <begin position="24"/>
        <end position="168"/>
    </location>
</feature>
<evidence type="ECO:0000256" key="2">
    <source>
        <dbReference type="SAM" id="SignalP"/>
    </source>
</evidence>
<comment type="caution">
    <text evidence="3">The sequence shown here is derived from an EMBL/GenBank/DDBJ whole genome shotgun (WGS) entry which is preliminary data.</text>
</comment>
<dbReference type="EMBL" id="QGKX02002183">
    <property type="protein sequence ID" value="KAF3490241.1"/>
    <property type="molecule type" value="Genomic_DNA"/>
</dbReference>
<evidence type="ECO:0000313" key="3">
    <source>
        <dbReference type="EMBL" id="KAF3490241.1"/>
    </source>
</evidence>
<feature type="signal peptide" evidence="2">
    <location>
        <begin position="1"/>
        <end position="23"/>
    </location>
</feature>
<evidence type="ECO:0000313" key="4">
    <source>
        <dbReference type="Proteomes" id="UP000712600"/>
    </source>
</evidence>
<keyword evidence="2" id="KW-0732">Signal</keyword>
<reference evidence="3" key="1">
    <citation type="submission" date="2019-12" db="EMBL/GenBank/DDBJ databases">
        <title>Genome sequencing and annotation of Brassica cretica.</title>
        <authorList>
            <person name="Studholme D.J."/>
            <person name="Sarris P."/>
        </authorList>
    </citation>
    <scope>NUCLEOTIDE SEQUENCE</scope>
    <source>
        <strain evidence="3">PFS-109/04</strain>
        <tissue evidence="3">Leaf</tissue>
    </source>
</reference>
<organism evidence="3 4">
    <name type="scientific">Brassica cretica</name>
    <name type="common">Mustard</name>
    <dbReference type="NCBI Taxonomy" id="69181"/>
    <lineage>
        <taxon>Eukaryota</taxon>
        <taxon>Viridiplantae</taxon>
        <taxon>Streptophyta</taxon>
        <taxon>Embryophyta</taxon>
        <taxon>Tracheophyta</taxon>
        <taxon>Spermatophyta</taxon>
        <taxon>Magnoliopsida</taxon>
        <taxon>eudicotyledons</taxon>
        <taxon>Gunneridae</taxon>
        <taxon>Pentapetalae</taxon>
        <taxon>rosids</taxon>
        <taxon>malvids</taxon>
        <taxon>Brassicales</taxon>
        <taxon>Brassicaceae</taxon>
        <taxon>Brassiceae</taxon>
        <taxon>Brassica</taxon>
    </lineage>
</organism>
<feature type="compositionally biased region" description="Polar residues" evidence="1">
    <location>
        <begin position="58"/>
        <end position="73"/>
    </location>
</feature>
<name>A0A8S9N436_BRACR</name>
<gene>
    <name evidence="3" type="ORF">F2Q69_00055971</name>
</gene>
<dbReference type="Proteomes" id="UP000712600">
    <property type="component" value="Unassembled WGS sequence"/>
</dbReference>
<feature type="compositionally biased region" description="Basic and acidic residues" evidence="1">
    <location>
        <begin position="40"/>
        <end position="55"/>
    </location>
</feature>
<evidence type="ECO:0000256" key="1">
    <source>
        <dbReference type="SAM" id="MobiDB-lite"/>
    </source>
</evidence>
<proteinExistence type="predicted"/>
<protein>
    <submittedName>
        <fullName evidence="3">Uncharacterized protein</fullName>
    </submittedName>
</protein>
<sequence length="168" mass="18850">MTVHICIIHYMMYLAFLLHLAHEHKTEDCPSLNTGALKDNSSKDKARKDKPRKDMAPLQSQLPKDKNPIQSQLPLVGDVRSMPSGKETETTSKRVNQKQVFADFKSNLHAGSSSEPRSPSVLKPVGFLRKSQKMGPLPVQSYPLRTTTTRMRKGINTYVWSLGGFINS</sequence>
<accession>A0A8S9N436</accession>